<protein>
    <submittedName>
        <fullName evidence="8">Serine/threonine-protein kinase PrkC</fullName>
        <ecNumber evidence="8">2.7.11.1</ecNumber>
    </submittedName>
</protein>
<dbReference type="GO" id="GO:0004674">
    <property type="term" value="F:protein serine/threonine kinase activity"/>
    <property type="evidence" value="ECO:0007669"/>
    <property type="project" value="UniProtKB-EC"/>
</dbReference>
<dbReference type="InterPro" id="IPR017441">
    <property type="entry name" value="Protein_kinase_ATP_BS"/>
</dbReference>
<dbReference type="SUPFAM" id="SSF82171">
    <property type="entry name" value="DPP6 N-terminal domain-like"/>
    <property type="match status" value="1"/>
</dbReference>
<dbReference type="InterPro" id="IPR000719">
    <property type="entry name" value="Prot_kinase_dom"/>
</dbReference>
<evidence type="ECO:0000256" key="1">
    <source>
        <dbReference type="ARBA" id="ARBA00022679"/>
    </source>
</evidence>
<dbReference type="KEGG" id="rul:UC8_20480"/>
<keyword evidence="1 8" id="KW-0808">Transferase</keyword>
<dbReference type="EC" id="2.7.11.1" evidence="8"/>
<organism evidence="8 9">
    <name type="scientific">Roseimaritima ulvae</name>
    <dbReference type="NCBI Taxonomy" id="980254"/>
    <lineage>
        <taxon>Bacteria</taxon>
        <taxon>Pseudomonadati</taxon>
        <taxon>Planctomycetota</taxon>
        <taxon>Planctomycetia</taxon>
        <taxon>Pirellulales</taxon>
        <taxon>Pirellulaceae</taxon>
        <taxon>Roseimaritima</taxon>
    </lineage>
</organism>
<evidence type="ECO:0000256" key="3">
    <source>
        <dbReference type="ARBA" id="ARBA00022777"/>
    </source>
</evidence>
<dbReference type="InterPro" id="IPR008271">
    <property type="entry name" value="Ser/Thr_kinase_AS"/>
</dbReference>
<name>A0A5B9QMA7_9BACT</name>
<dbReference type="SUPFAM" id="SSF56112">
    <property type="entry name" value="Protein kinase-like (PK-like)"/>
    <property type="match status" value="1"/>
</dbReference>
<evidence type="ECO:0000256" key="2">
    <source>
        <dbReference type="ARBA" id="ARBA00022741"/>
    </source>
</evidence>
<dbReference type="RefSeq" id="WP_162275993.1">
    <property type="nucleotide sequence ID" value="NZ_CP042914.1"/>
</dbReference>
<dbReference type="PROSITE" id="PS50011">
    <property type="entry name" value="PROTEIN_KINASE_DOM"/>
    <property type="match status" value="1"/>
</dbReference>
<dbReference type="PROSITE" id="PS00108">
    <property type="entry name" value="PROTEIN_KINASE_ST"/>
    <property type="match status" value="1"/>
</dbReference>
<sequence>MPDLARLRRLIAAYEQRRSAGRPVDEDDILRSYPDLAEGFRRYIERRAKAKPEDVRGCEPAFSVEDALADPPPADLLAAGTRIDRYRVIEVLGSGAMGTVYKAEDERLGRAVAIKIPDVRGRNREMFLQRFEREARLAAVLSHPSLCPILDFGTCDVGNCKQQPYLTMPVLPGPSLAQFVEIEGAQSPADVVQLVRPIVEGLCEMHEHGVTHRDLKPSNVLLDRRGRPVITDFGLARRDTLSSDVRLTNAAALLGSPAYCSPEQIRGDADIGPPSDLYSLGVLMYELLTGRLPFEGSVGEVLGAVLHVSPPPPRQLRPSLAPSMEELCLALLHKDAAGRPQSAEEVLKRLDDPSLISEPRGGNVWLRTLRRVWTRRKTSLAAASGLLVSTMLIAAGVQHLPAGPRQLVGHVGSPTPPSPSKPRPSNRAAGAVLAEPLPRSSATDTEAEADTETEAKAEAAASDGVPPEDLRFEPVSSQPLPLIQSAAYATVPFSPAPPFAWHAPSSSPVAPSWEAEFVRVPADEHAADGAPPTDLLVDASSWLNATGKQDLTTWVPSPRQAGWELASDTARLQHPQPLLDPSRRSTDPVGSASGGRTLWYPHPLGEFEFEFELTLEVGVRATLVFLSLAPSPSLSQEAVRVALSDDTRNRRVLHLAGTLQQNRIRVQLDDQPEIELNLQSPRMQRPADNWHAQRRALPTRGYFGIQILGDAAELAQVRVQPLEQAAEPTDAEPRLVGAMRSPLRGPLLSMGQRQWLQTDPSTLTHLLDQTFAARLCLHDDARDHYWSARELVQAVATGRATDFTLLGMSTDAERTRMLLLGPDFVVAAPLDGPDKSLQLLAVPHWNQMTQMIPLSPGRMLGVRLPDRSPKAQVYIWQVPSEQAPYILATGTVPTRVDSMTATPDGTRVVYTKSSRLYELNYQPPAADALAMPAVFEPQAVQRIPWHVDWSAVSPDGDRLALVAHLTNIWTAKLVIMQRREQTWEITSETPLANVFWDETPARTQRRFAGQTIKPHSLEWSPDGTRLLGTFSRAWATGRQGGVGVAMVWSDFGTKPLLRMSDVLLPAARFDEDSQRVMLVHSDGMARLWKLPKP</sequence>
<proteinExistence type="predicted"/>
<gene>
    <name evidence="8" type="primary">prkC_13</name>
    <name evidence="8" type="ORF">UC8_20480</name>
</gene>
<feature type="binding site" evidence="5">
    <location>
        <position position="115"/>
    </location>
    <ligand>
        <name>ATP</name>
        <dbReference type="ChEBI" id="CHEBI:30616"/>
    </ligand>
</feature>
<evidence type="ECO:0000256" key="4">
    <source>
        <dbReference type="ARBA" id="ARBA00022840"/>
    </source>
</evidence>
<feature type="region of interest" description="Disordered" evidence="6">
    <location>
        <begin position="404"/>
        <end position="469"/>
    </location>
</feature>
<dbReference type="PANTHER" id="PTHR43289">
    <property type="entry name" value="MITOGEN-ACTIVATED PROTEIN KINASE KINASE KINASE 20-RELATED"/>
    <property type="match status" value="1"/>
</dbReference>
<evidence type="ECO:0000256" key="6">
    <source>
        <dbReference type="SAM" id="MobiDB-lite"/>
    </source>
</evidence>
<evidence type="ECO:0000313" key="9">
    <source>
        <dbReference type="Proteomes" id="UP000325286"/>
    </source>
</evidence>
<dbReference type="Gene3D" id="3.30.200.20">
    <property type="entry name" value="Phosphorylase Kinase, domain 1"/>
    <property type="match status" value="1"/>
</dbReference>
<dbReference type="GO" id="GO:0005524">
    <property type="term" value="F:ATP binding"/>
    <property type="evidence" value="ECO:0007669"/>
    <property type="project" value="UniProtKB-UniRule"/>
</dbReference>
<accession>A0A5B9QMA7</accession>
<evidence type="ECO:0000259" key="7">
    <source>
        <dbReference type="PROSITE" id="PS50011"/>
    </source>
</evidence>
<dbReference type="PANTHER" id="PTHR43289:SF6">
    <property type="entry name" value="SERINE_THREONINE-PROTEIN KINASE NEKL-3"/>
    <property type="match status" value="1"/>
</dbReference>
<dbReference type="SMART" id="SM00220">
    <property type="entry name" value="S_TKc"/>
    <property type="match status" value="1"/>
</dbReference>
<dbReference type="Proteomes" id="UP000325286">
    <property type="component" value="Chromosome"/>
</dbReference>
<dbReference type="PROSITE" id="PS00107">
    <property type="entry name" value="PROTEIN_KINASE_ATP"/>
    <property type="match status" value="1"/>
</dbReference>
<evidence type="ECO:0000313" key="8">
    <source>
        <dbReference type="EMBL" id="QEG40044.1"/>
    </source>
</evidence>
<keyword evidence="2 5" id="KW-0547">Nucleotide-binding</keyword>
<keyword evidence="3 8" id="KW-0418">Kinase</keyword>
<dbReference type="AlphaFoldDB" id="A0A5B9QMA7"/>
<feature type="domain" description="Protein kinase" evidence="7">
    <location>
        <begin position="86"/>
        <end position="355"/>
    </location>
</feature>
<keyword evidence="4 5" id="KW-0067">ATP-binding</keyword>
<evidence type="ECO:0000256" key="5">
    <source>
        <dbReference type="PROSITE-ProRule" id="PRU10141"/>
    </source>
</evidence>
<reference evidence="8 9" key="1">
    <citation type="submission" date="2019-08" db="EMBL/GenBank/DDBJ databases">
        <title>Deep-cultivation of Planctomycetes and their phenomic and genomic characterization uncovers novel biology.</title>
        <authorList>
            <person name="Wiegand S."/>
            <person name="Jogler M."/>
            <person name="Boedeker C."/>
            <person name="Pinto D."/>
            <person name="Vollmers J."/>
            <person name="Rivas-Marin E."/>
            <person name="Kohn T."/>
            <person name="Peeters S.H."/>
            <person name="Heuer A."/>
            <person name="Rast P."/>
            <person name="Oberbeckmann S."/>
            <person name="Bunk B."/>
            <person name="Jeske O."/>
            <person name="Meyerdierks A."/>
            <person name="Storesund J.E."/>
            <person name="Kallscheuer N."/>
            <person name="Luecker S."/>
            <person name="Lage O.M."/>
            <person name="Pohl T."/>
            <person name="Merkel B.J."/>
            <person name="Hornburger P."/>
            <person name="Mueller R.-W."/>
            <person name="Bruemmer F."/>
            <person name="Labrenz M."/>
            <person name="Spormann A.M."/>
            <person name="Op den Camp H."/>
            <person name="Overmann J."/>
            <person name="Amann R."/>
            <person name="Jetten M.S.M."/>
            <person name="Mascher T."/>
            <person name="Medema M.H."/>
            <person name="Devos D.P."/>
            <person name="Kaster A.-K."/>
            <person name="Ovreas L."/>
            <person name="Rohde M."/>
            <person name="Galperin M.Y."/>
            <person name="Jogler C."/>
        </authorList>
    </citation>
    <scope>NUCLEOTIDE SEQUENCE [LARGE SCALE GENOMIC DNA]</scope>
    <source>
        <strain evidence="8 9">UC8</strain>
    </source>
</reference>
<dbReference type="CDD" id="cd14014">
    <property type="entry name" value="STKc_PknB_like"/>
    <property type="match status" value="1"/>
</dbReference>
<dbReference type="Pfam" id="PF00069">
    <property type="entry name" value="Pkinase"/>
    <property type="match status" value="1"/>
</dbReference>
<dbReference type="Gene3D" id="1.10.510.10">
    <property type="entry name" value="Transferase(Phosphotransferase) domain 1"/>
    <property type="match status" value="1"/>
</dbReference>
<dbReference type="InterPro" id="IPR011009">
    <property type="entry name" value="Kinase-like_dom_sf"/>
</dbReference>
<dbReference type="EMBL" id="CP042914">
    <property type="protein sequence ID" value="QEG40044.1"/>
    <property type="molecule type" value="Genomic_DNA"/>
</dbReference>
<keyword evidence="9" id="KW-1185">Reference proteome</keyword>